<gene>
    <name evidence="7" type="ORF">HK097_006562</name>
</gene>
<sequence length="144" mass="16197">APTSHTFITGPSGSGKSTLLRVIAGLELPTSGTILKPSDTEMMFLPQRAYMIPRASLHSQIHYPSNDRMRPDLITEALQMAEVDYLEDRALQHQDGESDWTTALSGGERQRIALARVFLRRPKYAFLDEASCNLDFGMEVRIFR</sequence>
<reference evidence="7" key="1">
    <citation type="submission" date="2020-05" db="EMBL/GenBank/DDBJ databases">
        <title>Phylogenomic resolution of chytrid fungi.</title>
        <authorList>
            <person name="Stajich J.E."/>
            <person name="Amses K."/>
            <person name="Simmons R."/>
            <person name="Seto K."/>
            <person name="Myers J."/>
            <person name="Bonds A."/>
            <person name="Quandt C.A."/>
            <person name="Barry K."/>
            <person name="Liu P."/>
            <person name="Grigoriev I."/>
            <person name="Longcore J.E."/>
            <person name="James T.Y."/>
        </authorList>
    </citation>
    <scope>NUCLEOTIDE SEQUENCE</scope>
    <source>
        <strain evidence="7">JEL0318</strain>
    </source>
</reference>
<feature type="non-terminal residue" evidence="7">
    <location>
        <position position="1"/>
    </location>
</feature>
<proteinExistence type="inferred from homology"/>
<dbReference type="Gene3D" id="3.40.50.300">
    <property type="entry name" value="P-loop containing nucleotide triphosphate hydrolases"/>
    <property type="match status" value="1"/>
</dbReference>
<dbReference type="InterPro" id="IPR050835">
    <property type="entry name" value="ABC_transporter_sub-D"/>
</dbReference>
<feature type="domain" description="ABC transporter" evidence="6">
    <location>
        <begin position="4"/>
        <end position="130"/>
    </location>
</feature>
<comment type="caution">
    <text evidence="7">The sequence shown here is derived from an EMBL/GenBank/DDBJ whole genome shotgun (WGS) entry which is preliminary data.</text>
</comment>
<keyword evidence="4" id="KW-1133">Transmembrane helix</keyword>
<keyword evidence="2" id="KW-0813">Transport</keyword>
<feature type="non-terminal residue" evidence="7">
    <location>
        <position position="144"/>
    </location>
</feature>
<keyword evidence="3" id="KW-0812">Transmembrane</keyword>
<protein>
    <recommendedName>
        <fullName evidence="6">ABC transporter domain-containing protein</fullName>
    </recommendedName>
</protein>
<keyword evidence="8" id="KW-1185">Reference proteome</keyword>
<accession>A0AAD5S1F2</accession>
<evidence type="ECO:0000256" key="3">
    <source>
        <dbReference type="ARBA" id="ARBA00022692"/>
    </source>
</evidence>
<evidence type="ECO:0000256" key="5">
    <source>
        <dbReference type="ARBA" id="ARBA00023136"/>
    </source>
</evidence>
<dbReference type="InterPro" id="IPR027417">
    <property type="entry name" value="P-loop_NTPase"/>
</dbReference>
<dbReference type="PANTHER" id="PTHR11384:SF59">
    <property type="entry name" value="LYSOSOMAL COBALAMIN TRANSPORTER ABCD4"/>
    <property type="match status" value="1"/>
</dbReference>
<name>A0AAD5S1F2_9FUNG</name>
<evidence type="ECO:0000259" key="6">
    <source>
        <dbReference type="Pfam" id="PF00005"/>
    </source>
</evidence>
<evidence type="ECO:0000313" key="7">
    <source>
        <dbReference type="EMBL" id="KAJ3025959.1"/>
    </source>
</evidence>
<evidence type="ECO:0000313" key="8">
    <source>
        <dbReference type="Proteomes" id="UP001212841"/>
    </source>
</evidence>
<evidence type="ECO:0000256" key="4">
    <source>
        <dbReference type="ARBA" id="ARBA00022989"/>
    </source>
</evidence>
<dbReference type="Pfam" id="PF00005">
    <property type="entry name" value="ABC_tran"/>
    <property type="match status" value="1"/>
</dbReference>
<dbReference type="AlphaFoldDB" id="A0AAD5S1F2"/>
<dbReference type="Proteomes" id="UP001212841">
    <property type="component" value="Unassembled WGS sequence"/>
</dbReference>
<evidence type="ECO:0000256" key="1">
    <source>
        <dbReference type="ARBA" id="ARBA00008575"/>
    </source>
</evidence>
<keyword evidence="5" id="KW-0472">Membrane</keyword>
<organism evidence="7 8">
    <name type="scientific">Rhizophlyctis rosea</name>
    <dbReference type="NCBI Taxonomy" id="64517"/>
    <lineage>
        <taxon>Eukaryota</taxon>
        <taxon>Fungi</taxon>
        <taxon>Fungi incertae sedis</taxon>
        <taxon>Chytridiomycota</taxon>
        <taxon>Chytridiomycota incertae sedis</taxon>
        <taxon>Chytridiomycetes</taxon>
        <taxon>Rhizophlyctidales</taxon>
        <taxon>Rhizophlyctidaceae</taxon>
        <taxon>Rhizophlyctis</taxon>
    </lineage>
</organism>
<dbReference type="EMBL" id="JADGJD010003071">
    <property type="protein sequence ID" value="KAJ3025959.1"/>
    <property type="molecule type" value="Genomic_DNA"/>
</dbReference>
<dbReference type="PANTHER" id="PTHR11384">
    <property type="entry name" value="ATP-BINDING CASSETTE, SUB-FAMILY D MEMBER"/>
    <property type="match status" value="1"/>
</dbReference>
<dbReference type="GO" id="GO:0005524">
    <property type="term" value="F:ATP binding"/>
    <property type="evidence" value="ECO:0007669"/>
    <property type="project" value="InterPro"/>
</dbReference>
<dbReference type="InterPro" id="IPR003439">
    <property type="entry name" value="ABC_transporter-like_ATP-bd"/>
</dbReference>
<dbReference type="GO" id="GO:0016887">
    <property type="term" value="F:ATP hydrolysis activity"/>
    <property type="evidence" value="ECO:0007669"/>
    <property type="project" value="InterPro"/>
</dbReference>
<evidence type="ECO:0000256" key="2">
    <source>
        <dbReference type="ARBA" id="ARBA00022448"/>
    </source>
</evidence>
<dbReference type="SUPFAM" id="SSF52540">
    <property type="entry name" value="P-loop containing nucleoside triphosphate hydrolases"/>
    <property type="match status" value="1"/>
</dbReference>
<comment type="similarity">
    <text evidence="1">Belongs to the ABC transporter superfamily. ABCD family. Peroxisomal fatty acyl CoA transporter (TC 3.A.1.203) subfamily.</text>
</comment>